<name>A0AAV7EFW2_ARIFI</name>
<reference evidence="1 2" key="1">
    <citation type="submission" date="2021-07" db="EMBL/GenBank/DDBJ databases">
        <title>The Aristolochia fimbriata genome: insights into angiosperm evolution, floral development and chemical biosynthesis.</title>
        <authorList>
            <person name="Jiao Y."/>
        </authorList>
    </citation>
    <scope>NUCLEOTIDE SEQUENCE [LARGE SCALE GENOMIC DNA]</scope>
    <source>
        <strain evidence="1">IBCAS-2021</strain>
        <tissue evidence="1">Leaf</tissue>
    </source>
</reference>
<organism evidence="1 2">
    <name type="scientific">Aristolochia fimbriata</name>
    <name type="common">White veined hardy Dutchman's pipe vine</name>
    <dbReference type="NCBI Taxonomy" id="158543"/>
    <lineage>
        <taxon>Eukaryota</taxon>
        <taxon>Viridiplantae</taxon>
        <taxon>Streptophyta</taxon>
        <taxon>Embryophyta</taxon>
        <taxon>Tracheophyta</taxon>
        <taxon>Spermatophyta</taxon>
        <taxon>Magnoliopsida</taxon>
        <taxon>Magnoliidae</taxon>
        <taxon>Piperales</taxon>
        <taxon>Aristolochiaceae</taxon>
        <taxon>Aristolochia</taxon>
    </lineage>
</organism>
<proteinExistence type="predicted"/>
<comment type="caution">
    <text evidence="1">The sequence shown here is derived from an EMBL/GenBank/DDBJ whole genome shotgun (WGS) entry which is preliminary data.</text>
</comment>
<protein>
    <submittedName>
        <fullName evidence="1">Uncharacterized protein</fullName>
    </submittedName>
</protein>
<keyword evidence="2" id="KW-1185">Reference proteome</keyword>
<sequence length="79" mass="8888">MICWDYYLDFLGSVSTVSKSFCVDTATSGASLDQEKSGFWSQALSVVLLLPQVKWSRKTIACLDIRKLRAVKWARPLCV</sequence>
<accession>A0AAV7EFW2</accession>
<evidence type="ECO:0000313" key="2">
    <source>
        <dbReference type="Proteomes" id="UP000825729"/>
    </source>
</evidence>
<dbReference type="Proteomes" id="UP000825729">
    <property type="component" value="Unassembled WGS sequence"/>
</dbReference>
<dbReference type="AlphaFoldDB" id="A0AAV7EFW2"/>
<dbReference type="EMBL" id="JAINDJ010000005">
    <property type="protein sequence ID" value="KAG9446641.1"/>
    <property type="molecule type" value="Genomic_DNA"/>
</dbReference>
<gene>
    <name evidence="1" type="ORF">H6P81_012769</name>
</gene>
<evidence type="ECO:0000313" key="1">
    <source>
        <dbReference type="EMBL" id="KAG9446641.1"/>
    </source>
</evidence>